<dbReference type="EMBL" id="CP119959">
    <property type="protein sequence ID" value="WFD38276.1"/>
    <property type="molecule type" value="Genomic_DNA"/>
</dbReference>
<dbReference type="PANTHER" id="PTHR46230:SF7">
    <property type="entry name" value="BOLA-LIKE PROTEIN 1"/>
    <property type="match status" value="1"/>
</dbReference>
<reference evidence="2" key="1">
    <citation type="submission" date="2023-03" db="EMBL/GenBank/DDBJ databases">
        <title>Mating type loci evolution in Malassezia.</title>
        <authorList>
            <person name="Coelho M.A."/>
        </authorList>
    </citation>
    <scope>NUCLEOTIDE SEQUENCE</scope>
    <source>
        <strain evidence="2">CBS 9431</strain>
    </source>
</reference>
<sequence>MASVVRSALGALGGVRSYVSKAGMTVEESIREKVTGALAPEHLFIRNDSAKHAHHAAMAAQNGGNGETHFFVEVVSDQFQGKPQIQRHRAVNALLSSEFERGLHALSLRLKTPSEIAAEKTGCCSSR</sequence>
<comment type="similarity">
    <text evidence="1">Belongs to the BolA/IbaG family.</text>
</comment>
<dbReference type="AlphaFoldDB" id="A0AAF0F1X5"/>
<dbReference type="InterPro" id="IPR002634">
    <property type="entry name" value="BolA"/>
</dbReference>
<gene>
    <name evidence="2" type="primary">uvi31</name>
    <name evidence="2" type="ORF">MJAP1_001225</name>
</gene>
<dbReference type="RefSeq" id="XP_060121173.1">
    <property type="nucleotide sequence ID" value="XM_060265190.1"/>
</dbReference>
<evidence type="ECO:0000256" key="1">
    <source>
        <dbReference type="RuleBase" id="RU003860"/>
    </source>
</evidence>
<keyword evidence="3" id="KW-1185">Reference proteome</keyword>
<evidence type="ECO:0000313" key="2">
    <source>
        <dbReference type="EMBL" id="WFD38276.1"/>
    </source>
</evidence>
<dbReference type="Proteomes" id="UP001217754">
    <property type="component" value="Chromosome 2"/>
</dbReference>
<dbReference type="Pfam" id="PF01722">
    <property type="entry name" value="BolA"/>
    <property type="match status" value="1"/>
</dbReference>
<dbReference type="SUPFAM" id="SSF82657">
    <property type="entry name" value="BolA-like"/>
    <property type="match status" value="1"/>
</dbReference>
<dbReference type="GeneID" id="85224874"/>
<proteinExistence type="inferred from homology"/>
<organism evidence="2 3">
    <name type="scientific">Malassezia japonica</name>
    <dbReference type="NCBI Taxonomy" id="223818"/>
    <lineage>
        <taxon>Eukaryota</taxon>
        <taxon>Fungi</taxon>
        <taxon>Dikarya</taxon>
        <taxon>Basidiomycota</taxon>
        <taxon>Ustilaginomycotina</taxon>
        <taxon>Malasseziomycetes</taxon>
        <taxon>Malasseziales</taxon>
        <taxon>Malasseziaceae</taxon>
        <taxon>Malassezia</taxon>
    </lineage>
</organism>
<accession>A0AAF0F1X5</accession>
<evidence type="ECO:0000313" key="3">
    <source>
        <dbReference type="Proteomes" id="UP001217754"/>
    </source>
</evidence>
<name>A0AAF0F1X5_9BASI</name>
<dbReference type="GO" id="GO:0044572">
    <property type="term" value="P:[4Fe-4S] cluster assembly"/>
    <property type="evidence" value="ECO:0007669"/>
    <property type="project" value="TreeGrafter"/>
</dbReference>
<protein>
    <submittedName>
        <fullName evidence="2">BolA domain UV induced protein Uvi31</fullName>
    </submittedName>
</protein>
<dbReference type="InterPro" id="IPR036065">
    <property type="entry name" value="BolA-like_sf"/>
</dbReference>
<dbReference type="GO" id="GO:0005759">
    <property type="term" value="C:mitochondrial matrix"/>
    <property type="evidence" value="ECO:0007669"/>
    <property type="project" value="TreeGrafter"/>
</dbReference>
<dbReference type="Gene3D" id="3.30.300.90">
    <property type="entry name" value="BolA-like"/>
    <property type="match status" value="1"/>
</dbReference>
<dbReference type="PANTHER" id="PTHR46230">
    <property type="match status" value="1"/>
</dbReference>